<dbReference type="OrthoDB" id="5495835at2"/>
<evidence type="ECO:0000313" key="1">
    <source>
        <dbReference type="EMBL" id="TDH64103.1"/>
    </source>
</evidence>
<reference evidence="1 2" key="1">
    <citation type="journal article" date="2016" name="J. Microbiol.">
        <title>Dankookia rubra gen. nov., sp. nov., an alphaproteobacterium isolated from sediment of a shallow stream.</title>
        <authorList>
            <person name="Kim W.H."/>
            <person name="Kim D.H."/>
            <person name="Kang K."/>
            <person name="Ahn T.Y."/>
        </authorList>
    </citation>
    <scope>NUCLEOTIDE SEQUENCE [LARGE SCALE GENOMIC DNA]</scope>
    <source>
        <strain evidence="1 2">JCM30602</strain>
    </source>
</reference>
<sequence>MTTALIKGRFRGPDGIGNGGYVAGRMVALLGSQPAEVTLRRGWPVDVPLSIRRDDAAISARDAEGNLVAEAREAALDLDPPPPPTRDQAAAATRWFLASPFTHSTGLCFVCGSAAPGGLGVFTGRVEGRPGIAAALWHPDARFAGADGGIAPEFLWSALDCAGAFAFTVDAVPQRMLLGRITGRLQGGIAPGEAVTVLGWQIGREGRKLHAGTALFGADGRLRGIARALWVLPAPVAD</sequence>
<organism evidence="1 2">
    <name type="scientific">Dankookia rubra</name>
    <dbReference type="NCBI Taxonomy" id="1442381"/>
    <lineage>
        <taxon>Bacteria</taxon>
        <taxon>Pseudomonadati</taxon>
        <taxon>Pseudomonadota</taxon>
        <taxon>Alphaproteobacteria</taxon>
        <taxon>Acetobacterales</taxon>
        <taxon>Roseomonadaceae</taxon>
        <taxon>Dankookia</taxon>
    </lineage>
</organism>
<evidence type="ECO:0008006" key="3">
    <source>
        <dbReference type="Google" id="ProtNLM"/>
    </source>
</evidence>
<keyword evidence="2" id="KW-1185">Reference proteome</keyword>
<dbReference type="InterPro" id="IPR029069">
    <property type="entry name" value="HotDog_dom_sf"/>
</dbReference>
<accession>A0A4R5QLT8</accession>
<name>A0A4R5QLT8_9PROT</name>
<comment type="caution">
    <text evidence="1">The sequence shown here is derived from an EMBL/GenBank/DDBJ whole genome shotgun (WGS) entry which is preliminary data.</text>
</comment>
<dbReference type="SUPFAM" id="SSF54637">
    <property type="entry name" value="Thioesterase/thiol ester dehydrase-isomerase"/>
    <property type="match status" value="1"/>
</dbReference>
<dbReference type="EMBL" id="SMSJ01000002">
    <property type="protein sequence ID" value="TDH64103.1"/>
    <property type="molecule type" value="Genomic_DNA"/>
</dbReference>
<proteinExistence type="predicted"/>
<dbReference type="AlphaFoldDB" id="A0A4R5QLT8"/>
<evidence type="ECO:0000313" key="2">
    <source>
        <dbReference type="Proteomes" id="UP000295096"/>
    </source>
</evidence>
<gene>
    <name evidence="1" type="ORF">E2C06_01770</name>
</gene>
<protein>
    <recommendedName>
        <fullName evidence="3">Thioesterase family protein</fullName>
    </recommendedName>
</protein>
<dbReference type="Proteomes" id="UP000295096">
    <property type="component" value="Unassembled WGS sequence"/>
</dbReference>
<dbReference type="RefSeq" id="WP_133286868.1">
    <property type="nucleotide sequence ID" value="NZ_SMSJ01000002.1"/>
</dbReference>
<dbReference type="Gene3D" id="3.10.129.10">
    <property type="entry name" value="Hotdog Thioesterase"/>
    <property type="match status" value="1"/>
</dbReference>